<dbReference type="PANTHER" id="PTHR46363:SF1">
    <property type="entry name" value="DEOXYRIBONUCLEASE TATDN2-RELATED"/>
    <property type="match status" value="1"/>
</dbReference>
<proteinExistence type="inferred from homology"/>
<keyword evidence="4" id="KW-1185">Reference proteome</keyword>
<feature type="compositionally biased region" description="Polar residues" evidence="2">
    <location>
        <begin position="15"/>
        <end position="26"/>
    </location>
</feature>
<dbReference type="InterPro" id="IPR001130">
    <property type="entry name" value="TatD-like"/>
</dbReference>
<feature type="region of interest" description="Disordered" evidence="2">
    <location>
        <begin position="113"/>
        <end position="274"/>
    </location>
</feature>
<dbReference type="AlphaFoldDB" id="A0AA88XNL1"/>
<dbReference type="Pfam" id="PF01026">
    <property type="entry name" value="TatD_DNase"/>
    <property type="match status" value="1"/>
</dbReference>
<feature type="compositionally biased region" description="Basic and acidic residues" evidence="2">
    <location>
        <begin position="184"/>
        <end position="208"/>
    </location>
</feature>
<organism evidence="3 4">
    <name type="scientific">Pinctada imbricata</name>
    <name type="common">Atlantic pearl-oyster</name>
    <name type="synonym">Pinctada martensii</name>
    <dbReference type="NCBI Taxonomy" id="66713"/>
    <lineage>
        <taxon>Eukaryota</taxon>
        <taxon>Metazoa</taxon>
        <taxon>Spiralia</taxon>
        <taxon>Lophotrochozoa</taxon>
        <taxon>Mollusca</taxon>
        <taxon>Bivalvia</taxon>
        <taxon>Autobranchia</taxon>
        <taxon>Pteriomorphia</taxon>
        <taxon>Pterioida</taxon>
        <taxon>Pterioidea</taxon>
        <taxon>Pteriidae</taxon>
        <taxon>Pinctada</taxon>
    </lineage>
</organism>
<dbReference type="PANTHER" id="PTHR46363">
    <property type="entry name" value="DEOXYRIBONUCLEASE TATDN2-RELATED"/>
    <property type="match status" value="1"/>
</dbReference>
<evidence type="ECO:0000256" key="1">
    <source>
        <dbReference type="ARBA" id="ARBA00009275"/>
    </source>
</evidence>
<gene>
    <name evidence="3" type="ORF">FSP39_022589</name>
</gene>
<comment type="similarity">
    <text evidence="1">Belongs to the metallo-dependent hydrolases superfamily. TatD-type hydrolase family.</text>
</comment>
<dbReference type="Gene3D" id="3.20.20.140">
    <property type="entry name" value="Metal-dependent hydrolases"/>
    <property type="match status" value="1"/>
</dbReference>
<reference evidence="3" key="1">
    <citation type="submission" date="2019-08" db="EMBL/GenBank/DDBJ databases">
        <title>The improved chromosome-level genome for the pearl oyster Pinctada fucata martensii using PacBio sequencing and Hi-C.</title>
        <authorList>
            <person name="Zheng Z."/>
        </authorList>
    </citation>
    <scope>NUCLEOTIDE SEQUENCE</scope>
    <source>
        <strain evidence="3">ZZ-2019</strain>
        <tissue evidence="3">Adductor muscle</tissue>
    </source>
</reference>
<protein>
    <recommendedName>
        <fullName evidence="5">TatD</fullName>
    </recommendedName>
</protein>
<dbReference type="InterPro" id="IPR032466">
    <property type="entry name" value="Metal_Hydrolase"/>
</dbReference>
<evidence type="ECO:0000256" key="2">
    <source>
        <dbReference type="SAM" id="MobiDB-lite"/>
    </source>
</evidence>
<accession>A0AA88XNL1</accession>
<sequence length="743" mass="84092">MSGQDSSPEKRSWKKPTNTRQRTSFASLDRFRQPGQSALDAVRRASEEKCLLDPKELYISLLKATPEERKEALLLQYEVAKEKKSHFWIQEMRKNAACDFPVDWVDDNMPALNGQRMRQHRTKSSSRSASSLDNLEQPHDFRLDSNPNLPVHRSDAADLLQEDPKPKKSSMKSSSSSQSKEKKKVTLVEPEQRSKEVESRRQHRRTQEQKSSTSKQRSSREESRHTHTQERKRDTSTSKHKRDTEQRSRSPRRRSSERRRSVSESEDTLTVSIPSSKVQKDLTCPLECGSHDKKLRRHVVEHHLPIMFKRINVNLDVPAQVEALKWLLSKAFEAGTTLQGAVDWINTSRPISPDYGLNPIHHGMCTTACRILGVDPPEVFTLHPINSPAVLLFWRCLLAILTRCNSQDIRDFRWFGFSEPTMAVEVVQEALSESESEPGDLIVVDECDNVDSDHSEHFDEPSTSSGLPNVFDSHFHLDRTSKVIWPDNPNGHTVEELISVSKHGSSRPSVPVNVVGGVVVYSEPQNYPAADFQLDGPWKVAAGVHPKHYQKFSTAKRLALNGLLEHPKVAALGEIGLDRTIPPGEWRAQELVFENVLRMSKPELPLVLHLRGPSGDTYGSDVTGRCQAIMRRVCRREQKIHVHCFTGLSQVVNDWLSDFPNTFFGVTAAVRRFDEEQKSGLRAIPRNRLLLETDAPYFPVGNVPYSTPAYLGDTAAFVAVYLNIGPCDLMQLTLRNAMTLYGS</sequence>
<dbReference type="GO" id="GO:0016788">
    <property type="term" value="F:hydrolase activity, acting on ester bonds"/>
    <property type="evidence" value="ECO:0007669"/>
    <property type="project" value="InterPro"/>
</dbReference>
<comment type="caution">
    <text evidence="3">The sequence shown here is derived from an EMBL/GenBank/DDBJ whole genome shotgun (WGS) entry which is preliminary data.</text>
</comment>
<feature type="compositionally biased region" description="Basic and acidic residues" evidence="2">
    <location>
        <begin position="152"/>
        <end position="166"/>
    </location>
</feature>
<feature type="compositionally biased region" description="Basic and acidic residues" evidence="2">
    <location>
        <begin position="218"/>
        <end position="248"/>
    </location>
</feature>
<dbReference type="Proteomes" id="UP001186944">
    <property type="component" value="Unassembled WGS sequence"/>
</dbReference>
<feature type="region of interest" description="Disordered" evidence="2">
    <location>
        <begin position="1"/>
        <end position="40"/>
    </location>
</feature>
<evidence type="ECO:0008006" key="5">
    <source>
        <dbReference type="Google" id="ProtNLM"/>
    </source>
</evidence>
<evidence type="ECO:0000313" key="4">
    <source>
        <dbReference type="Proteomes" id="UP001186944"/>
    </source>
</evidence>
<dbReference type="EMBL" id="VSWD01000011">
    <property type="protein sequence ID" value="KAK3088705.1"/>
    <property type="molecule type" value="Genomic_DNA"/>
</dbReference>
<name>A0AA88XNL1_PINIB</name>
<dbReference type="SUPFAM" id="SSF51556">
    <property type="entry name" value="Metallo-dependent hydrolases"/>
    <property type="match status" value="1"/>
</dbReference>
<evidence type="ECO:0000313" key="3">
    <source>
        <dbReference type="EMBL" id="KAK3088705.1"/>
    </source>
</evidence>